<dbReference type="Gene3D" id="1.10.10.10">
    <property type="entry name" value="Winged helix-like DNA-binding domain superfamily/Winged helix DNA-binding domain"/>
    <property type="match status" value="1"/>
</dbReference>
<dbReference type="PANTHER" id="PTHR34386:SF1">
    <property type="entry name" value="GLUTAREDOXIN-LIKE PROTEIN NRDH"/>
    <property type="match status" value="1"/>
</dbReference>
<organism evidence="5 6">
    <name type="scientific">Gambusia affinis</name>
    <name type="common">Western mosquitofish</name>
    <name type="synonym">Heterandria affinis</name>
    <dbReference type="NCBI Taxonomy" id="33528"/>
    <lineage>
        <taxon>Eukaryota</taxon>
        <taxon>Metazoa</taxon>
        <taxon>Chordata</taxon>
        <taxon>Craniata</taxon>
        <taxon>Vertebrata</taxon>
        <taxon>Euteleostomi</taxon>
        <taxon>Actinopterygii</taxon>
        <taxon>Neopterygii</taxon>
        <taxon>Teleostei</taxon>
        <taxon>Neoteleostei</taxon>
        <taxon>Acanthomorphata</taxon>
        <taxon>Ovalentaria</taxon>
        <taxon>Atherinomorphae</taxon>
        <taxon>Cyprinodontiformes</taxon>
        <taxon>Poeciliidae</taxon>
        <taxon>Poeciliinae</taxon>
        <taxon>Gambusia</taxon>
    </lineage>
</organism>
<dbReference type="Pfam" id="PF00610">
    <property type="entry name" value="DEP"/>
    <property type="match status" value="1"/>
</dbReference>
<dbReference type="InterPro" id="IPR000591">
    <property type="entry name" value="DEP_dom"/>
</dbReference>
<dbReference type="PROSITE" id="PS00195">
    <property type="entry name" value="GLUTAREDOXIN_1"/>
    <property type="match status" value="1"/>
</dbReference>
<accession>A0A315W528</accession>
<evidence type="ECO:0000256" key="1">
    <source>
        <dbReference type="ARBA" id="ARBA00002549"/>
    </source>
</evidence>
<dbReference type="STRING" id="33528.ENSGAFP00000016686"/>
<comment type="caution">
    <text evidence="5">The sequence shown here is derived from an EMBL/GenBank/DDBJ whole genome shotgun (WGS) entry which is preliminary data.</text>
</comment>
<evidence type="ECO:0000256" key="2">
    <source>
        <dbReference type="ARBA" id="ARBA00023157"/>
    </source>
</evidence>
<dbReference type="AlphaFoldDB" id="A0A315W528"/>
<dbReference type="InterPro" id="IPR036249">
    <property type="entry name" value="Thioredoxin-like_sf"/>
</dbReference>
<keyword evidence="3" id="KW-0676">Redox-active center</keyword>
<evidence type="ECO:0000259" key="4">
    <source>
        <dbReference type="PROSITE" id="PS50186"/>
    </source>
</evidence>
<name>A0A315W528_GAMAF</name>
<evidence type="ECO:0000256" key="3">
    <source>
        <dbReference type="ARBA" id="ARBA00023284"/>
    </source>
</evidence>
<sequence>MQRLENVCCAHAPNRLLKLREAKCHEDRMQAACYSFGEVNRLRSMAAAVSSHHNYGAVKHKEACGSDPQTDEAKYLLEDAKTGLVSVDGPSHTHQNQAMGGGHCPEALRIHVGTEDEVLSTGQGQETKADQFSPLELLHLLSPGKPRKMEGFKSSALGRVTVYSIQGCPHCVQAKATLRSLGVPVFEVDVGLHSELRVKLKELTGRSTVPQIFFNSVHVGGNDDLQKLATEELQRLVTLVKEEPLSANAPPLTENNPFEASDEEIDGQLRGERDDFADLVEDLKHAGVIGNQRRGLTLYKNSFSGIQLVEWLQTKKGMDRAEACNMGQALLQKKFMVSVGGSGQEDGCFGEGKETMDTLYRLLEDDLHSPLNGGQTATYTPKQAAELSLLLRELILKLFSEHLSADGKSVDYKGMSVDPAFERYCELAIQLQRVELLSLSREEKLAFFINIYNALVIHGYLRLGAPTNMWQRYKFFNYVSYLIGGEVFTLQDIENGVLRGNRKGIAQLRKPFSKTDPRLQVALPDAEPLIHFALNCGAKGCPPIKTYTPQDIDNQLLTAAEAFLENDDACMVDSGKNEVRLSQIFKWYKTDFGGTDEKLLKWVLDHMGDSPKKTSLQDVLSAGKTKTADQRNSSSALKAPIRPRVFAAAEDSCGVGSKVKLFPLWHWDVVSPFVNMEANIGPERVVVRMLLLIWMSVKKTHRPVRLQASLLAKDQQGTRATDLQVMRQQEGNGLADKRAGYTVTLHITELQPPGTELNSNLNSLTAELYK</sequence>
<dbReference type="PROSITE" id="PS51354">
    <property type="entry name" value="GLUTAREDOXIN_2"/>
    <property type="match status" value="1"/>
</dbReference>
<dbReference type="Proteomes" id="UP000250572">
    <property type="component" value="Unassembled WGS sequence"/>
</dbReference>
<dbReference type="Pfam" id="PF00462">
    <property type="entry name" value="Glutaredoxin"/>
    <property type="match status" value="1"/>
</dbReference>
<dbReference type="GO" id="GO:0009055">
    <property type="term" value="F:electron transfer activity"/>
    <property type="evidence" value="ECO:0007669"/>
    <property type="project" value="TreeGrafter"/>
</dbReference>
<dbReference type="Gene3D" id="3.40.30.10">
    <property type="entry name" value="Glutaredoxin"/>
    <property type="match status" value="1"/>
</dbReference>
<dbReference type="SUPFAM" id="SSF52833">
    <property type="entry name" value="Thioredoxin-like"/>
    <property type="match status" value="1"/>
</dbReference>
<dbReference type="PROSITE" id="PS50186">
    <property type="entry name" value="DEP"/>
    <property type="match status" value="1"/>
</dbReference>
<dbReference type="PANTHER" id="PTHR34386">
    <property type="entry name" value="GLUTAREDOXIN"/>
    <property type="match status" value="1"/>
</dbReference>
<reference evidence="5 6" key="1">
    <citation type="journal article" date="2018" name="G3 (Bethesda)">
        <title>A High-Quality Reference Genome for the Invasive Mosquitofish Gambusia affinis Using a Chicago Library.</title>
        <authorList>
            <person name="Hoffberg S.L."/>
            <person name="Troendle N.J."/>
            <person name="Glenn T.C."/>
            <person name="Mahmud O."/>
            <person name="Louha S."/>
            <person name="Chalopin D."/>
            <person name="Bennetzen J.L."/>
            <person name="Mauricio R."/>
        </authorList>
    </citation>
    <scope>NUCLEOTIDE SEQUENCE [LARGE SCALE GENOMIC DNA]</scope>
    <source>
        <strain evidence="5">NE01/NJP1002.9</strain>
        <tissue evidence="5">Muscle</tissue>
    </source>
</reference>
<dbReference type="SMART" id="SM00049">
    <property type="entry name" value="DEP"/>
    <property type="match status" value="1"/>
</dbReference>
<dbReference type="InterPro" id="IPR002109">
    <property type="entry name" value="Glutaredoxin"/>
</dbReference>
<dbReference type="InterPro" id="IPR051548">
    <property type="entry name" value="Grx-like_ET"/>
</dbReference>
<comment type="function">
    <text evidence="1">Has a glutathione-disulfide oxidoreductase activity in the presence of NADPH and glutathione reductase. Reduces low molecular weight disulfides and proteins.</text>
</comment>
<dbReference type="SUPFAM" id="SSF46785">
    <property type="entry name" value="Winged helix' DNA-binding domain"/>
    <property type="match status" value="1"/>
</dbReference>
<dbReference type="GO" id="GO:0035556">
    <property type="term" value="P:intracellular signal transduction"/>
    <property type="evidence" value="ECO:0007669"/>
    <property type="project" value="InterPro"/>
</dbReference>
<keyword evidence="2" id="KW-1015">Disulfide bond</keyword>
<dbReference type="InterPro" id="IPR014025">
    <property type="entry name" value="Glutaredoxin_subgr"/>
</dbReference>
<protein>
    <recommendedName>
        <fullName evidence="4">DEP domain-containing protein</fullName>
    </recommendedName>
</protein>
<proteinExistence type="predicted"/>
<feature type="domain" description="DEP" evidence="4">
    <location>
        <begin position="279"/>
        <end position="364"/>
    </location>
</feature>
<dbReference type="InterPro" id="IPR011767">
    <property type="entry name" value="GLR_AS"/>
</dbReference>
<dbReference type="EMBL" id="NHOQ01000293">
    <property type="protein sequence ID" value="PWA31135.1"/>
    <property type="molecule type" value="Genomic_DNA"/>
</dbReference>
<dbReference type="PRINTS" id="PR00160">
    <property type="entry name" value="GLUTAREDOXIN"/>
</dbReference>
<keyword evidence="6" id="KW-1185">Reference proteome</keyword>
<dbReference type="CDD" id="cd04371">
    <property type="entry name" value="DEP"/>
    <property type="match status" value="1"/>
</dbReference>
<evidence type="ECO:0000313" key="5">
    <source>
        <dbReference type="EMBL" id="PWA31135.1"/>
    </source>
</evidence>
<gene>
    <name evidence="5" type="ORF">CCH79_00002887</name>
</gene>
<dbReference type="InterPro" id="IPR036390">
    <property type="entry name" value="WH_DNA-bd_sf"/>
</dbReference>
<dbReference type="GO" id="GO:0045454">
    <property type="term" value="P:cell redox homeostasis"/>
    <property type="evidence" value="ECO:0007669"/>
    <property type="project" value="TreeGrafter"/>
</dbReference>
<evidence type="ECO:0000313" key="6">
    <source>
        <dbReference type="Proteomes" id="UP000250572"/>
    </source>
</evidence>
<dbReference type="Pfam" id="PF04784">
    <property type="entry name" value="DUF547"/>
    <property type="match status" value="1"/>
</dbReference>
<dbReference type="InterPro" id="IPR006869">
    <property type="entry name" value="DUF547"/>
</dbReference>
<dbReference type="InterPro" id="IPR036388">
    <property type="entry name" value="WH-like_DNA-bd_sf"/>
</dbReference>